<dbReference type="InterPro" id="IPR026572">
    <property type="entry name" value="TMEM267"/>
</dbReference>
<keyword evidence="4 6" id="KW-1133">Transmembrane helix</keyword>
<reference evidence="7 8" key="1">
    <citation type="submission" date="2015-09" db="EMBL/GenBank/DDBJ databases">
        <title>Draft genome of the scarab beetle Oryctes borbonicus.</title>
        <authorList>
            <person name="Meyer J.M."/>
            <person name="Markov G.V."/>
            <person name="Baskaran P."/>
            <person name="Herrmann M."/>
            <person name="Sommer R.J."/>
            <person name="Roedelsperger C."/>
        </authorList>
    </citation>
    <scope>NUCLEOTIDE SEQUENCE [LARGE SCALE GENOMIC DNA]</scope>
    <source>
        <strain evidence="7">OB123</strain>
        <tissue evidence="7">Whole animal</tissue>
    </source>
</reference>
<feature type="transmembrane region" description="Helical" evidence="6">
    <location>
        <begin position="173"/>
        <end position="194"/>
    </location>
</feature>
<dbReference type="GO" id="GO:0016020">
    <property type="term" value="C:membrane"/>
    <property type="evidence" value="ECO:0007669"/>
    <property type="project" value="UniProtKB-SubCell"/>
</dbReference>
<name>A0A0T6B5Z1_9SCAR</name>
<keyword evidence="8" id="KW-1185">Reference proteome</keyword>
<evidence type="ECO:0000313" key="7">
    <source>
        <dbReference type="EMBL" id="KRT82770.1"/>
    </source>
</evidence>
<dbReference type="OrthoDB" id="10014558at2759"/>
<protein>
    <recommendedName>
        <fullName evidence="2">Transmembrane protein 267</fullName>
    </recommendedName>
</protein>
<dbReference type="EMBL" id="LJIG01009593">
    <property type="protein sequence ID" value="KRT82770.1"/>
    <property type="molecule type" value="Genomic_DNA"/>
</dbReference>
<dbReference type="AlphaFoldDB" id="A0A0T6B5Z1"/>
<comment type="subcellular location">
    <subcellularLocation>
        <location evidence="1">Membrane</location>
        <topology evidence="1">Multi-pass membrane protein</topology>
    </subcellularLocation>
</comment>
<comment type="caution">
    <text evidence="7">The sequence shown here is derived from an EMBL/GenBank/DDBJ whole genome shotgun (WGS) entry which is preliminary data.</text>
</comment>
<evidence type="ECO:0000313" key="8">
    <source>
        <dbReference type="Proteomes" id="UP000051574"/>
    </source>
</evidence>
<dbReference type="PANTHER" id="PTHR13628">
    <property type="entry name" value="TRANSMEMBRANE PROTEIN 267"/>
    <property type="match status" value="1"/>
</dbReference>
<evidence type="ECO:0000256" key="5">
    <source>
        <dbReference type="ARBA" id="ARBA00023136"/>
    </source>
</evidence>
<evidence type="ECO:0000256" key="4">
    <source>
        <dbReference type="ARBA" id="ARBA00022989"/>
    </source>
</evidence>
<evidence type="ECO:0000256" key="3">
    <source>
        <dbReference type="ARBA" id="ARBA00022692"/>
    </source>
</evidence>
<keyword evidence="3 6" id="KW-0812">Transmembrane</keyword>
<gene>
    <name evidence="7" type="ORF">AMK59_4205</name>
</gene>
<keyword evidence="5 6" id="KW-0472">Membrane</keyword>
<evidence type="ECO:0000256" key="2">
    <source>
        <dbReference type="ARBA" id="ARBA00013977"/>
    </source>
</evidence>
<feature type="transmembrane region" description="Helical" evidence="6">
    <location>
        <begin position="111"/>
        <end position="129"/>
    </location>
</feature>
<dbReference type="Proteomes" id="UP000051574">
    <property type="component" value="Unassembled WGS sequence"/>
</dbReference>
<sequence>MIMWSNLWRISSLQVYLASLLGLSAVAGDLLVNYSQKHIYRALFDNVTHAVIGGLSWFIICLNHRERNASSTLFEIITCTAVSSLIDLDHFAVAKSWSLKDATSLKYRPPLHVTTIPLVIVPSMLYLSYLFHSYTLQRYSLILFTAFITHHTRDATRRGYWFYPFGATPAIPYFSYVLITLSIPYLVCGFFYLYKIRKLETHNIDV</sequence>
<proteinExistence type="predicted"/>
<dbReference type="PANTHER" id="PTHR13628:SF1">
    <property type="entry name" value="TRANSMEMBRANE PROTEIN 267"/>
    <property type="match status" value="1"/>
</dbReference>
<evidence type="ECO:0000256" key="1">
    <source>
        <dbReference type="ARBA" id="ARBA00004141"/>
    </source>
</evidence>
<organism evidence="7 8">
    <name type="scientific">Oryctes borbonicus</name>
    <dbReference type="NCBI Taxonomy" id="1629725"/>
    <lineage>
        <taxon>Eukaryota</taxon>
        <taxon>Metazoa</taxon>
        <taxon>Ecdysozoa</taxon>
        <taxon>Arthropoda</taxon>
        <taxon>Hexapoda</taxon>
        <taxon>Insecta</taxon>
        <taxon>Pterygota</taxon>
        <taxon>Neoptera</taxon>
        <taxon>Endopterygota</taxon>
        <taxon>Coleoptera</taxon>
        <taxon>Polyphaga</taxon>
        <taxon>Scarabaeiformia</taxon>
        <taxon>Scarabaeidae</taxon>
        <taxon>Dynastinae</taxon>
        <taxon>Oryctes</taxon>
    </lineage>
</organism>
<evidence type="ECO:0000256" key="6">
    <source>
        <dbReference type="SAM" id="Phobius"/>
    </source>
</evidence>
<accession>A0A0T6B5Z1</accession>